<proteinExistence type="predicted"/>
<feature type="compositionally biased region" description="Basic residues" evidence="1">
    <location>
        <begin position="294"/>
        <end position="308"/>
    </location>
</feature>
<sequence>MPNLQPCPGCGCEIDSGLLWFAGPGLARICCNKRCASRAQKRHEALATGKARGRKSMPLLPLADEPVEAERGWSSLNQDVIAQVAARLGLRDCLAAALTCKHWRAHITRGSTHMALRIDDTTPEGSRRVPLGRCACCGGGHSVLKCKCSKRAETIIDITAPSSATSAAVCHDSAASSSGSSDSAAQLLDSARRLMPHVEHLSVSVYSRCRQHDYLLKHMRALSRWGGLTSLDISWELAPDPTALLRAAHSTRNSSSDSDSDSSEIEPDAAGSNSCGGGSAAATTAATTGASRGGARRRSAIRRARHAPKPPPPPGPLPRCVVGDMQRLGSAALAALGLLPSLTRLSITAAYAVCHIGLPGLSGLSRLTELELRRAPRDGVEVADWLVLPAEEQRRERNFGRRYGYHVEPWCANEADLGALSSLRVLRVHCDLLSPPALGALGPHLTRLELERLSLFRYSGLAQGSYMSWGIEDLAPQLVKCKRLRYLSLTIAWDPLDTDMFYALDASGMLDIVVRELAQLTREQVQARAEFESRRLERRQQQPQQQLAGDDGGGSVGGDGRRRGRGRRQPAGHQAQASDKEGEAECEDTPPAEPVEVVLDLTTHYRPLGVQYMSCSALAALQRHHQGRAQLLQVQRQWQWPSRRVQEQEQEPREEEQPQTAGSPDPAAAGSADSASTSDGVCGDSARSTEDAAIAAGAPTVATAAAAAAHQPAGHAVPCDPDLPPSFFLSHDFFPELVGLKGLSHLAINFHAGATQQLHTLSELTRLTHLAMRFGPAMRIDLDAWDMQRLCAALGPRLTHLELELPASCLGADVCESVRLLTALRTLRLTAGGHVRQVALTRRELRRALARAAPSWHGDVKVERPSPELVAEVKAAQTPLLFLQQLFAAMEDSAAVLQTLQAEAEWRAAQQQAAAGGEAAAAAAGVGGAAGVEAEAGAGAAEVDAAELAPEAPAAAAPADNPDADQDHDDHHHQQQQDLEPPGLVAAPQEGGGGAPEAAAAAGPDDEGAAAGAGHGADAGVGGGGVGQDAAVAAGGGGAAAAAGLDMPFLPEWVMRWSRGEPRTPGPSMDADQGGGSATGDDTTALPQPTPLHQLSVQELDQLRKAMSREELVTAPAFQLGSWAPRRLQRLWLRGFGGLEVPAAAAAAASAMSGGLVGGGAGLSAGFVGPGGTRVARAPVTVLPHLEEVDVVMHGRHEAAAAEARQALVAWRDAGGAPALCTVVVESAPVLL</sequence>
<evidence type="ECO:0000313" key="4">
    <source>
        <dbReference type="Proteomes" id="UP000613740"/>
    </source>
</evidence>
<dbReference type="SUPFAM" id="SSF52047">
    <property type="entry name" value="RNI-like"/>
    <property type="match status" value="1"/>
</dbReference>
<feature type="compositionally biased region" description="Low complexity" evidence="1">
    <location>
        <begin position="950"/>
        <end position="961"/>
    </location>
</feature>
<keyword evidence="4" id="KW-1185">Reference proteome</keyword>
<evidence type="ECO:0000313" key="3">
    <source>
        <dbReference type="EMBL" id="KAG2451509.1"/>
    </source>
</evidence>
<reference evidence="3" key="1">
    <citation type="journal article" date="2020" name="bioRxiv">
        <title>Comparative genomics of Chlamydomonas.</title>
        <authorList>
            <person name="Craig R.J."/>
            <person name="Hasan A.R."/>
            <person name="Ness R.W."/>
            <person name="Keightley P.D."/>
        </authorList>
    </citation>
    <scope>NUCLEOTIDE SEQUENCE</scope>
    <source>
        <strain evidence="3">CCAP 11/173</strain>
    </source>
</reference>
<feature type="domain" description="F-box" evidence="2">
    <location>
        <begin position="73"/>
        <end position="108"/>
    </location>
</feature>
<feature type="region of interest" description="Disordered" evidence="1">
    <location>
        <begin position="636"/>
        <end position="686"/>
    </location>
</feature>
<feature type="region of interest" description="Disordered" evidence="1">
    <location>
        <begin position="950"/>
        <end position="1015"/>
    </location>
</feature>
<dbReference type="AlphaFoldDB" id="A0A836B9T7"/>
<protein>
    <recommendedName>
        <fullName evidence="2">F-box domain-containing protein</fullName>
    </recommendedName>
</protein>
<feature type="compositionally biased region" description="Low complexity" evidence="1">
    <location>
        <begin position="996"/>
        <end position="1010"/>
    </location>
</feature>
<comment type="caution">
    <text evidence="3">The sequence shown here is derived from an EMBL/GenBank/DDBJ whole genome shotgun (WGS) entry which is preliminary data.</text>
</comment>
<dbReference type="InterPro" id="IPR001810">
    <property type="entry name" value="F-box_dom"/>
</dbReference>
<feature type="region of interest" description="Disordered" evidence="1">
    <location>
        <begin position="532"/>
        <end position="593"/>
    </location>
</feature>
<dbReference type="Pfam" id="PF00646">
    <property type="entry name" value="F-box"/>
    <property type="match status" value="1"/>
</dbReference>
<dbReference type="InterPro" id="IPR036047">
    <property type="entry name" value="F-box-like_dom_sf"/>
</dbReference>
<dbReference type="SUPFAM" id="SSF81383">
    <property type="entry name" value="F-box domain"/>
    <property type="match status" value="1"/>
</dbReference>
<dbReference type="EMBL" id="JAEHOD010000008">
    <property type="protein sequence ID" value="KAG2451509.1"/>
    <property type="molecule type" value="Genomic_DNA"/>
</dbReference>
<feature type="compositionally biased region" description="Acidic residues" evidence="1">
    <location>
        <begin position="258"/>
        <end position="267"/>
    </location>
</feature>
<dbReference type="Gene3D" id="1.20.1280.50">
    <property type="match status" value="1"/>
</dbReference>
<gene>
    <name evidence="3" type="ORF">HYH02_004107</name>
</gene>
<accession>A0A836B9T7</accession>
<evidence type="ECO:0000259" key="2">
    <source>
        <dbReference type="Pfam" id="PF00646"/>
    </source>
</evidence>
<feature type="region of interest" description="Disordered" evidence="1">
    <location>
        <begin position="1058"/>
        <end position="1089"/>
    </location>
</feature>
<feature type="compositionally biased region" description="Low complexity" evidence="1">
    <location>
        <begin position="280"/>
        <end position="290"/>
    </location>
</feature>
<feature type="compositionally biased region" description="Low complexity" evidence="1">
    <location>
        <begin position="658"/>
        <end position="680"/>
    </location>
</feature>
<name>A0A836B9T7_9CHLO</name>
<evidence type="ECO:0000256" key="1">
    <source>
        <dbReference type="SAM" id="MobiDB-lite"/>
    </source>
</evidence>
<dbReference type="Proteomes" id="UP000613740">
    <property type="component" value="Unassembled WGS sequence"/>
</dbReference>
<feature type="region of interest" description="Disordered" evidence="1">
    <location>
        <begin position="248"/>
        <end position="322"/>
    </location>
</feature>
<dbReference type="OrthoDB" id="543192at2759"/>
<organism evidence="3 4">
    <name type="scientific">Chlamydomonas schloesseri</name>
    <dbReference type="NCBI Taxonomy" id="2026947"/>
    <lineage>
        <taxon>Eukaryota</taxon>
        <taxon>Viridiplantae</taxon>
        <taxon>Chlorophyta</taxon>
        <taxon>core chlorophytes</taxon>
        <taxon>Chlorophyceae</taxon>
        <taxon>CS clade</taxon>
        <taxon>Chlamydomonadales</taxon>
        <taxon>Chlamydomonadaceae</taxon>
        <taxon>Chlamydomonas</taxon>
    </lineage>
</organism>